<dbReference type="InterPro" id="IPR052062">
    <property type="entry name" value="Murein_DD/LD_carboxypeptidase"/>
</dbReference>
<dbReference type="GO" id="GO:0006508">
    <property type="term" value="P:proteolysis"/>
    <property type="evidence" value="ECO:0007669"/>
    <property type="project" value="UniProtKB-KW"/>
</dbReference>
<keyword evidence="2" id="KW-0645">Protease</keyword>
<sequence length="159" mass="18178">MQKILILFLSITVMGFSQTAHGQSKKKKKKLREISLVISTAESYTGTPYRYGGTSQSGIDCSSLIQNSFSQAGYTIPRTSKDQSKYGKKVNWNRLKPGDVVFFKFKEKRNKWYHSGLITSVDQDHIYFIHASSSRGVIQSDLTSNYYKSNIKTFRRVIK</sequence>
<evidence type="ECO:0000256" key="2">
    <source>
        <dbReference type="ARBA" id="ARBA00022670"/>
    </source>
</evidence>
<evidence type="ECO:0000256" key="1">
    <source>
        <dbReference type="ARBA" id="ARBA00007074"/>
    </source>
</evidence>
<evidence type="ECO:0000259" key="7">
    <source>
        <dbReference type="PROSITE" id="PS51935"/>
    </source>
</evidence>
<evidence type="ECO:0000256" key="5">
    <source>
        <dbReference type="ARBA" id="ARBA00022807"/>
    </source>
</evidence>
<protein>
    <submittedName>
        <fullName evidence="8">NlpC/P60 family protein</fullName>
    </submittedName>
</protein>
<evidence type="ECO:0000256" key="6">
    <source>
        <dbReference type="SAM" id="SignalP"/>
    </source>
</evidence>
<accession>A0A1M6LFW2</accession>
<feature type="domain" description="NlpC/P60" evidence="7">
    <location>
        <begin position="31"/>
        <end position="158"/>
    </location>
</feature>
<dbReference type="SUPFAM" id="SSF54001">
    <property type="entry name" value="Cysteine proteinases"/>
    <property type="match status" value="1"/>
</dbReference>
<reference evidence="9" key="1">
    <citation type="submission" date="2016-11" db="EMBL/GenBank/DDBJ databases">
        <authorList>
            <person name="Varghese N."/>
            <person name="Submissions S."/>
        </authorList>
    </citation>
    <scope>NUCLEOTIDE SEQUENCE [LARGE SCALE GENOMIC DNA]</scope>
    <source>
        <strain evidence="9">DSM 26134</strain>
    </source>
</reference>
<dbReference type="Gene3D" id="3.90.1720.10">
    <property type="entry name" value="endopeptidase domain like (from Nostoc punctiforme)"/>
    <property type="match status" value="1"/>
</dbReference>
<dbReference type="RefSeq" id="WP_073119805.1">
    <property type="nucleotide sequence ID" value="NZ_FRAA01000001.1"/>
</dbReference>
<evidence type="ECO:0000313" key="9">
    <source>
        <dbReference type="Proteomes" id="UP000184474"/>
    </source>
</evidence>
<evidence type="ECO:0000313" key="8">
    <source>
        <dbReference type="EMBL" id="SHJ70121.1"/>
    </source>
</evidence>
<comment type="similarity">
    <text evidence="1">Belongs to the peptidase C40 family.</text>
</comment>
<gene>
    <name evidence="8" type="ORF">SAMN04488028_101948</name>
</gene>
<name>A0A1M6LFW2_REIAG</name>
<organism evidence="8 9">
    <name type="scientific">Reichenbachiella agariperforans</name>
    <dbReference type="NCBI Taxonomy" id="156994"/>
    <lineage>
        <taxon>Bacteria</taxon>
        <taxon>Pseudomonadati</taxon>
        <taxon>Bacteroidota</taxon>
        <taxon>Cytophagia</taxon>
        <taxon>Cytophagales</taxon>
        <taxon>Reichenbachiellaceae</taxon>
        <taxon>Reichenbachiella</taxon>
    </lineage>
</organism>
<dbReference type="GO" id="GO:0008234">
    <property type="term" value="F:cysteine-type peptidase activity"/>
    <property type="evidence" value="ECO:0007669"/>
    <property type="project" value="UniProtKB-KW"/>
</dbReference>
<dbReference type="Pfam" id="PF00877">
    <property type="entry name" value="NLPC_P60"/>
    <property type="match status" value="1"/>
</dbReference>
<dbReference type="PROSITE" id="PS51935">
    <property type="entry name" value="NLPC_P60"/>
    <property type="match status" value="1"/>
</dbReference>
<feature type="signal peptide" evidence="6">
    <location>
        <begin position="1"/>
        <end position="22"/>
    </location>
</feature>
<evidence type="ECO:0000256" key="4">
    <source>
        <dbReference type="ARBA" id="ARBA00022801"/>
    </source>
</evidence>
<dbReference type="AlphaFoldDB" id="A0A1M6LFW2"/>
<feature type="chain" id="PRO_5013178168" evidence="6">
    <location>
        <begin position="23"/>
        <end position="159"/>
    </location>
</feature>
<dbReference type="Proteomes" id="UP000184474">
    <property type="component" value="Unassembled WGS sequence"/>
</dbReference>
<dbReference type="InterPro" id="IPR038765">
    <property type="entry name" value="Papain-like_cys_pep_sf"/>
</dbReference>
<dbReference type="InterPro" id="IPR000064">
    <property type="entry name" value="NLP_P60_dom"/>
</dbReference>
<keyword evidence="3 6" id="KW-0732">Signal</keyword>
<dbReference type="PANTHER" id="PTHR47360">
    <property type="entry name" value="MUREIN DD-ENDOPEPTIDASE MEPS/MUREIN LD-CARBOXYPEPTIDASE"/>
    <property type="match status" value="1"/>
</dbReference>
<dbReference type="STRING" id="156994.SAMN04488028_101948"/>
<dbReference type="EMBL" id="FRAA01000001">
    <property type="protein sequence ID" value="SHJ70121.1"/>
    <property type="molecule type" value="Genomic_DNA"/>
</dbReference>
<proteinExistence type="inferred from homology"/>
<keyword evidence="5" id="KW-0788">Thiol protease</keyword>
<keyword evidence="4" id="KW-0378">Hydrolase</keyword>
<keyword evidence="9" id="KW-1185">Reference proteome</keyword>
<evidence type="ECO:0000256" key="3">
    <source>
        <dbReference type="ARBA" id="ARBA00022729"/>
    </source>
</evidence>
<dbReference type="PANTHER" id="PTHR47360:SF1">
    <property type="entry name" value="ENDOPEPTIDASE NLPC-RELATED"/>
    <property type="match status" value="1"/>
</dbReference>